<accession>F4Q2R0</accession>
<evidence type="ECO:0000259" key="8">
    <source>
        <dbReference type="SMART" id="SM00737"/>
    </source>
</evidence>
<dbReference type="KEGG" id="dfa:DFA_08523"/>
<dbReference type="InterPro" id="IPR014756">
    <property type="entry name" value="Ig_E-set"/>
</dbReference>
<dbReference type="PANTHER" id="PTHR11306">
    <property type="entry name" value="NIEMANN PICK TYPE C2 PROTEIN NPC2-RELATED"/>
    <property type="match status" value="1"/>
</dbReference>
<dbReference type="Proteomes" id="UP000007797">
    <property type="component" value="Unassembled WGS sequence"/>
</dbReference>
<evidence type="ECO:0000313" key="9">
    <source>
        <dbReference type="EMBL" id="EGG17527.1"/>
    </source>
</evidence>
<comment type="similarity">
    <text evidence="2">Belongs to the NPC2 family.</text>
</comment>
<feature type="domain" description="MD-2-related lipid-recognition" evidence="8">
    <location>
        <begin position="23"/>
        <end position="144"/>
    </location>
</feature>
<proteinExistence type="inferred from homology"/>
<dbReference type="GeneID" id="14868732"/>
<evidence type="ECO:0000256" key="7">
    <source>
        <dbReference type="SAM" id="SignalP"/>
    </source>
</evidence>
<dbReference type="EMBL" id="GL883021">
    <property type="protein sequence ID" value="EGG17527.1"/>
    <property type="molecule type" value="Genomic_DNA"/>
</dbReference>
<dbReference type="OrthoDB" id="6409159at2759"/>
<feature type="signal peptide" evidence="7">
    <location>
        <begin position="1"/>
        <end position="20"/>
    </location>
</feature>
<feature type="chain" id="PRO_5003316040" description="MD-2-related lipid-recognition domain-containing protein" evidence="7">
    <location>
        <begin position="21"/>
        <end position="147"/>
    </location>
</feature>
<keyword evidence="5 7" id="KW-0732">Signal</keyword>
<dbReference type="InterPro" id="IPR003172">
    <property type="entry name" value="ML_dom"/>
</dbReference>
<keyword evidence="6" id="KW-0445">Lipid transport</keyword>
<evidence type="ECO:0000256" key="5">
    <source>
        <dbReference type="ARBA" id="ARBA00022729"/>
    </source>
</evidence>
<reference evidence="10" key="1">
    <citation type="journal article" date="2011" name="Genome Res.">
        <title>Phylogeny-wide analysis of social amoeba genomes highlights ancient origins for complex intercellular communication.</title>
        <authorList>
            <person name="Heidel A.J."/>
            <person name="Lawal H.M."/>
            <person name="Felder M."/>
            <person name="Schilde C."/>
            <person name="Helps N.R."/>
            <person name="Tunggal B."/>
            <person name="Rivero F."/>
            <person name="John U."/>
            <person name="Schleicher M."/>
            <person name="Eichinger L."/>
            <person name="Platzer M."/>
            <person name="Noegel A.A."/>
            <person name="Schaap P."/>
            <person name="Gloeckner G."/>
        </authorList>
    </citation>
    <scope>NUCLEOTIDE SEQUENCE [LARGE SCALE GENOMIC DNA]</scope>
    <source>
        <strain evidence="10">SH3</strain>
    </source>
</reference>
<gene>
    <name evidence="9" type="ORF">DFA_08523</name>
</gene>
<name>F4Q2R0_CACFS</name>
<dbReference type="SUPFAM" id="SSF81296">
    <property type="entry name" value="E set domains"/>
    <property type="match status" value="1"/>
</dbReference>
<evidence type="ECO:0000313" key="10">
    <source>
        <dbReference type="Proteomes" id="UP000007797"/>
    </source>
</evidence>
<protein>
    <recommendedName>
        <fullName evidence="8">MD-2-related lipid-recognition domain-containing protein</fullName>
    </recommendedName>
</protein>
<dbReference type="GO" id="GO:0032934">
    <property type="term" value="F:sterol binding"/>
    <property type="evidence" value="ECO:0007669"/>
    <property type="project" value="InterPro"/>
</dbReference>
<dbReference type="RefSeq" id="XP_004356011.1">
    <property type="nucleotide sequence ID" value="XM_004355958.1"/>
</dbReference>
<evidence type="ECO:0000256" key="2">
    <source>
        <dbReference type="ARBA" id="ARBA00006370"/>
    </source>
</evidence>
<evidence type="ECO:0000256" key="4">
    <source>
        <dbReference type="ARBA" id="ARBA00022448"/>
    </source>
</evidence>
<keyword evidence="10" id="KW-1185">Reference proteome</keyword>
<keyword evidence="4" id="KW-0813">Transport</keyword>
<dbReference type="GO" id="GO:0015918">
    <property type="term" value="P:sterol transport"/>
    <property type="evidence" value="ECO:0007669"/>
    <property type="project" value="InterPro"/>
</dbReference>
<dbReference type="InterPro" id="IPR039670">
    <property type="entry name" value="NPC2-like"/>
</dbReference>
<dbReference type="PANTHER" id="PTHR11306:SF0">
    <property type="entry name" value="PHOSPHATIDYLGLYCEROL_PHOSPHATIDYLINOSITOL TRANSFER PROTEIN"/>
    <property type="match status" value="1"/>
</dbReference>
<dbReference type="SMART" id="SM00737">
    <property type="entry name" value="ML"/>
    <property type="match status" value="1"/>
</dbReference>
<dbReference type="OMA" id="ETACPVA"/>
<dbReference type="Gene3D" id="2.60.40.770">
    <property type="match status" value="1"/>
</dbReference>
<dbReference type="Pfam" id="PF02221">
    <property type="entry name" value="E1_DerP2_DerF2"/>
    <property type="match status" value="1"/>
</dbReference>
<sequence length="147" mass="15933">MNKLLFALFAVFCCFAVASADIWSFCDGQDPTTFTFQVSTLTLTPDPPVIGMNATVNVAGNFTEEITGGSSTFVVQYQVGNSWISLPSFTSNVCDSYECPIQPGPVTRVESIFVPSFTPHGNYRGQLEVTDQSGNTITCIQFVTSMN</sequence>
<evidence type="ECO:0000256" key="3">
    <source>
        <dbReference type="ARBA" id="ARBA00011245"/>
    </source>
</evidence>
<evidence type="ECO:0000256" key="6">
    <source>
        <dbReference type="ARBA" id="ARBA00023055"/>
    </source>
</evidence>
<organism evidence="9 10">
    <name type="scientific">Cavenderia fasciculata</name>
    <name type="common">Slime mold</name>
    <name type="synonym">Dictyostelium fasciculatum</name>
    <dbReference type="NCBI Taxonomy" id="261658"/>
    <lineage>
        <taxon>Eukaryota</taxon>
        <taxon>Amoebozoa</taxon>
        <taxon>Evosea</taxon>
        <taxon>Eumycetozoa</taxon>
        <taxon>Dictyostelia</taxon>
        <taxon>Acytosteliales</taxon>
        <taxon>Cavenderiaceae</taxon>
        <taxon>Cavenderia</taxon>
    </lineage>
</organism>
<dbReference type="AlphaFoldDB" id="F4Q2R0"/>
<comment type="function">
    <text evidence="1">Catalyzes the intermembrane transfer of phosphatidylglycerol and phosphatidylinositol.</text>
</comment>
<comment type="subunit">
    <text evidence="3">Monomer.</text>
</comment>
<evidence type="ECO:0000256" key="1">
    <source>
        <dbReference type="ARBA" id="ARBA00002053"/>
    </source>
</evidence>